<sequence>MKSTDYEFSWFTDKNGSGWDTWRELAATWLRQMDYGIDHKRNALNRFLDDYLVPRFIIDPVELLETDGQDYNQFLQQFELSDGYRVRQNNEVYCFIDWVIGTYYSEPDDNDNMVAMFKNPFAKGLNPVKNQETVYNALPYTYIKQLRKTLCPVDRGHFSDWHWAIDHSDAFMMNGRHLRDWFVVDESDIDKEDPDCVWREITLDSERSIRLDGVLKSYKAGDRFFVIWSPVRAMALYIKLQLPLRTFQVRMLDSGEADTWRYHQGHWPKNEINQFAEGSEKRPWQKGVFNRIITPDIGDVMTGLYINTNKTADKNKDEISRGYVIPWQHDDVLYWLEKLRNWQEKYNTISSPTSIYDLDYKHFGSTKTEVQRSEIGNICFLFRHASASIRSERALPITAGYLNTLWVALMAQLEKEVHEQGHQLSDGRKVYFIDPDNHRKTLFPLHSLRVSLITCYTIEGDIPTPVLSKLLVGHSRLIMTLHYTKVTPVMMAKKMKAAESKINAQDDESLQTFLANKSIEEIGLQAAYNDIGSLTTVLRVRNPAGWQEKSIGVCLAGGNTSSLVENTSVAGCWNGGEKLKKANRNQADLHGAVPHGIENCIRCRWFITDIKYLHALTAHFNNLSYHATEAAKLAAELEAKQEELLDEEYFCEANGERFQKHDQLHQLDRRIERQKTEADEYCKDLVACFQIIRHLLNIETERSFDDTKEKIVANGSHNEISPFFSFLDTGSECRQLIQLCDDAEIYADLRDDLKKTPVINHRSNQLNTMLIKSGYMPFMMELDDEAQLAAGNAMINAMLRATGKKDKSNAMTQLANYLDTEAYLVDMGLLDEGVKAIEAKTGISILSLSDINSDIKHKSPLKVVQNA</sequence>
<keyword evidence="3" id="KW-1185">Reference proteome</keyword>
<evidence type="ECO:0000313" key="3">
    <source>
        <dbReference type="Proteomes" id="UP001203423"/>
    </source>
</evidence>
<dbReference type="EMBL" id="JAKIKS010000051">
    <property type="protein sequence ID" value="MCL1125511.1"/>
    <property type="molecule type" value="Genomic_DNA"/>
</dbReference>
<evidence type="ECO:0000256" key="1">
    <source>
        <dbReference type="SAM" id="Coils"/>
    </source>
</evidence>
<proteinExistence type="predicted"/>
<accession>A0ABT0LED0</accession>
<gene>
    <name evidence="2" type="ORF">L2764_13740</name>
</gene>
<dbReference type="Pfam" id="PF13009">
    <property type="entry name" value="Integrase_2"/>
    <property type="match status" value="1"/>
</dbReference>
<organism evidence="2 3">
    <name type="scientific">Shewanella surugensis</name>
    <dbReference type="NCBI Taxonomy" id="212020"/>
    <lineage>
        <taxon>Bacteria</taxon>
        <taxon>Pseudomonadati</taxon>
        <taxon>Pseudomonadota</taxon>
        <taxon>Gammaproteobacteria</taxon>
        <taxon>Alteromonadales</taxon>
        <taxon>Shewanellaceae</taxon>
        <taxon>Shewanella</taxon>
    </lineage>
</organism>
<name>A0ABT0LED0_9GAMM</name>
<evidence type="ECO:0000313" key="2">
    <source>
        <dbReference type="EMBL" id="MCL1125511.1"/>
    </source>
</evidence>
<dbReference type="RefSeq" id="WP_248940824.1">
    <property type="nucleotide sequence ID" value="NZ_JAKIKS010000051.1"/>
</dbReference>
<protein>
    <submittedName>
        <fullName evidence="2">Integrase family protein</fullName>
    </submittedName>
</protein>
<reference evidence="2 3" key="1">
    <citation type="submission" date="2022-01" db="EMBL/GenBank/DDBJ databases">
        <title>Whole genome-based taxonomy of the Shewanellaceae.</title>
        <authorList>
            <person name="Martin-Rodriguez A.J."/>
        </authorList>
    </citation>
    <scope>NUCLEOTIDE SEQUENCE [LARGE SCALE GENOMIC DNA]</scope>
    <source>
        <strain evidence="2 3">DSM 17177</strain>
    </source>
</reference>
<feature type="coiled-coil region" evidence="1">
    <location>
        <begin position="627"/>
        <end position="684"/>
    </location>
</feature>
<keyword evidence="1" id="KW-0175">Coiled coil</keyword>
<dbReference type="InterPro" id="IPR024965">
    <property type="entry name" value="Putative_integrase"/>
</dbReference>
<comment type="caution">
    <text evidence="2">The sequence shown here is derived from an EMBL/GenBank/DDBJ whole genome shotgun (WGS) entry which is preliminary data.</text>
</comment>
<dbReference type="Proteomes" id="UP001203423">
    <property type="component" value="Unassembled WGS sequence"/>
</dbReference>